<keyword evidence="11" id="KW-1185">Reference proteome</keyword>
<reference evidence="11" key="1">
    <citation type="submission" date="2015-01" db="EMBL/GenBank/DDBJ databases">
        <title>Flavisolibacter sp./LCS9/ whole genome sequencing.</title>
        <authorList>
            <person name="Kim M.K."/>
            <person name="Srinivasan S."/>
            <person name="Lee J.-J."/>
        </authorList>
    </citation>
    <scope>NUCLEOTIDE SEQUENCE [LARGE SCALE GENOMIC DNA]</scope>
    <source>
        <strain evidence="11">LCS9</strain>
    </source>
</reference>
<gene>
    <name evidence="10" type="ORF">SY85_09210</name>
</gene>
<protein>
    <submittedName>
        <fullName evidence="10">Permease</fullName>
    </submittedName>
</protein>
<comment type="similarity">
    <text evidence="2">Belongs to the autoinducer-2 exporter (AI-2E) (TC 2.A.86) family.</text>
</comment>
<proteinExistence type="inferred from homology"/>
<evidence type="ECO:0000256" key="6">
    <source>
        <dbReference type="ARBA" id="ARBA00022989"/>
    </source>
</evidence>
<keyword evidence="3" id="KW-0813">Transport</keyword>
<keyword evidence="7 9" id="KW-0472">Membrane</keyword>
<feature type="transmembrane region" description="Helical" evidence="9">
    <location>
        <begin position="35"/>
        <end position="53"/>
    </location>
</feature>
<keyword evidence="5 9" id="KW-0812">Transmembrane</keyword>
<dbReference type="STRING" id="1492898.SY85_09210"/>
<dbReference type="Proteomes" id="UP000077177">
    <property type="component" value="Chromosome"/>
</dbReference>
<keyword evidence="4" id="KW-1003">Cell membrane</keyword>
<evidence type="ECO:0000256" key="9">
    <source>
        <dbReference type="SAM" id="Phobius"/>
    </source>
</evidence>
<evidence type="ECO:0000256" key="3">
    <source>
        <dbReference type="ARBA" id="ARBA00022448"/>
    </source>
</evidence>
<evidence type="ECO:0000256" key="4">
    <source>
        <dbReference type="ARBA" id="ARBA00022475"/>
    </source>
</evidence>
<feature type="compositionally biased region" description="Polar residues" evidence="8">
    <location>
        <begin position="374"/>
        <end position="383"/>
    </location>
</feature>
<feature type="region of interest" description="Disordered" evidence="8">
    <location>
        <begin position="371"/>
        <end position="406"/>
    </location>
</feature>
<evidence type="ECO:0000313" key="11">
    <source>
        <dbReference type="Proteomes" id="UP000077177"/>
    </source>
</evidence>
<organism evidence="10 11">
    <name type="scientific">Flavisolibacter tropicus</name>
    <dbReference type="NCBI Taxonomy" id="1492898"/>
    <lineage>
        <taxon>Bacteria</taxon>
        <taxon>Pseudomonadati</taxon>
        <taxon>Bacteroidota</taxon>
        <taxon>Chitinophagia</taxon>
        <taxon>Chitinophagales</taxon>
        <taxon>Chitinophagaceae</taxon>
        <taxon>Flavisolibacter</taxon>
    </lineage>
</organism>
<dbReference type="Pfam" id="PF01594">
    <property type="entry name" value="AI-2E_transport"/>
    <property type="match status" value="1"/>
</dbReference>
<dbReference type="EMBL" id="CP011390">
    <property type="protein sequence ID" value="ANE50655.1"/>
    <property type="molecule type" value="Genomic_DNA"/>
</dbReference>
<dbReference type="KEGG" id="fla:SY85_09210"/>
<comment type="subcellular location">
    <subcellularLocation>
        <location evidence="1">Cell membrane</location>
        <topology evidence="1">Multi-pass membrane protein</topology>
    </subcellularLocation>
</comment>
<evidence type="ECO:0000256" key="2">
    <source>
        <dbReference type="ARBA" id="ARBA00009773"/>
    </source>
</evidence>
<evidence type="ECO:0000256" key="1">
    <source>
        <dbReference type="ARBA" id="ARBA00004651"/>
    </source>
</evidence>
<feature type="transmembrane region" description="Helical" evidence="9">
    <location>
        <begin position="147"/>
        <end position="171"/>
    </location>
</feature>
<dbReference type="InterPro" id="IPR002549">
    <property type="entry name" value="AI-2E-like"/>
</dbReference>
<reference evidence="10 11" key="2">
    <citation type="journal article" date="2016" name="Int. J. Syst. Evol. Microbiol.">
        <title>Flavisolibacter tropicus sp. nov., isolated from tropical soil.</title>
        <authorList>
            <person name="Lee J.J."/>
            <person name="Kang M.S."/>
            <person name="Kim G.S."/>
            <person name="Lee C.S."/>
            <person name="Lim S."/>
            <person name="Lee J."/>
            <person name="Roh S.H."/>
            <person name="Kang H."/>
            <person name="Ha J.M."/>
            <person name="Bae S."/>
            <person name="Jung H.Y."/>
            <person name="Kim M.K."/>
        </authorList>
    </citation>
    <scope>NUCLEOTIDE SEQUENCE [LARGE SCALE GENOMIC DNA]</scope>
    <source>
        <strain evidence="10 11">LCS9</strain>
    </source>
</reference>
<dbReference type="OrthoDB" id="9793390at2"/>
<dbReference type="PATRIC" id="fig|1492898.3.peg.1983"/>
<dbReference type="RefSeq" id="WP_082886349.1">
    <property type="nucleotide sequence ID" value="NZ_CP011390.1"/>
</dbReference>
<feature type="transmembrane region" description="Helical" evidence="9">
    <location>
        <begin position="233"/>
        <end position="256"/>
    </location>
</feature>
<sequence>MIQEQYAKLPVTVRRAIELVGIYYLFAIILVGKDIIMPLLMAFFLAIMLLPVFRFFHRKKLPEVFSILLTLLLLIIVMAALVWFFSAQISSLVNDFPVIKQNVTAHLNSISAWISSKTNYTTAKQVQIINEQSDKLMNYAGGMVSGAFGSITSVFVFVALLPIYIFLMLFYRNLLLRFVFLWFPKQSHEKVEEAVRESQTIIKSYLVGLAIQITYITVLLGGILFFIGIKHAILIGVIFAFLNLIPYIGALIGNIIGVLLTLTSSQEIWPIFAVLGTIAFVQFLDNNILMPRIVGSKVKINALATIVGVIVAGAVAGVSGMFLSLPVIAVMKIIFDRTDNMKQWGVLLGDERPAHSPLAFPILRSKSKEVQEQLEVQNKIEPTNENEEAGKKTDESNKTDNDDKKL</sequence>
<feature type="transmembrane region" description="Helical" evidence="9">
    <location>
        <begin position="268"/>
        <end position="284"/>
    </location>
</feature>
<feature type="transmembrane region" description="Helical" evidence="9">
    <location>
        <begin position="304"/>
        <end position="335"/>
    </location>
</feature>
<dbReference type="GO" id="GO:0055085">
    <property type="term" value="P:transmembrane transport"/>
    <property type="evidence" value="ECO:0007669"/>
    <property type="project" value="TreeGrafter"/>
</dbReference>
<dbReference type="GO" id="GO:0005886">
    <property type="term" value="C:plasma membrane"/>
    <property type="evidence" value="ECO:0007669"/>
    <property type="project" value="UniProtKB-SubCell"/>
</dbReference>
<evidence type="ECO:0000256" key="8">
    <source>
        <dbReference type="SAM" id="MobiDB-lite"/>
    </source>
</evidence>
<dbReference type="PANTHER" id="PTHR21716:SF53">
    <property type="entry name" value="PERMEASE PERM-RELATED"/>
    <property type="match status" value="1"/>
</dbReference>
<feature type="compositionally biased region" description="Basic and acidic residues" evidence="8">
    <location>
        <begin position="388"/>
        <end position="406"/>
    </location>
</feature>
<accession>A0A172TU85</accession>
<feature type="transmembrane region" description="Helical" evidence="9">
    <location>
        <begin position="65"/>
        <end position="85"/>
    </location>
</feature>
<evidence type="ECO:0000256" key="5">
    <source>
        <dbReference type="ARBA" id="ARBA00022692"/>
    </source>
</evidence>
<evidence type="ECO:0000256" key="7">
    <source>
        <dbReference type="ARBA" id="ARBA00023136"/>
    </source>
</evidence>
<dbReference type="AlphaFoldDB" id="A0A172TU85"/>
<name>A0A172TU85_9BACT</name>
<evidence type="ECO:0000313" key="10">
    <source>
        <dbReference type="EMBL" id="ANE50655.1"/>
    </source>
</evidence>
<dbReference type="PANTHER" id="PTHR21716">
    <property type="entry name" value="TRANSMEMBRANE PROTEIN"/>
    <property type="match status" value="1"/>
</dbReference>
<keyword evidence="6 9" id="KW-1133">Transmembrane helix</keyword>
<feature type="transmembrane region" description="Helical" evidence="9">
    <location>
        <begin position="12"/>
        <end position="29"/>
    </location>
</feature>
<feature type="transmembrane region" description="Helical" evidence="9">
    <location>
        <begin position="205"/>
        <end position="227"/>
    </location>
</feature>